<dbReference type="NCBIfam" id="NF004086">
    <property type="entry name" value="PRK05588.1"/>
    <property type="match status" value="1"/>
</dbReference>
<keyword evidence="4 8" id="KW-0028">Amino-acid biosynthesis</keyword>
<evidence type="ECO:0000256" key="3">
    <source>
        <dbReference type="ARBA" id="ARBA00013085"/>
    </source>
</evidence>
<dbReference type="InterPro" id="IPR004013">
    <property type="entry name" value="PHP_dom"/>
</dbReference>
<comment type="catalytic activity">
    <reaction evidence="7 8">
        <text>L-histidinol phosphate + H2O = L-histidinol + phosphate</text>
        <dbReference type="Rhea" id="RHEA:14465"/>
        <dbReference type="ChEBI" id="CHEBI:15377"/>
        <dbReference type="ChEBI" id="CHEBI:43474"/>
        <dbReference type="ChEBI" id="CHEBI:57699"/>
        <dbReference type="ChEBI" id="CHEBI:57980"/>
        <dbReference type="EC" id="3.1.3.15"/>
    </reaction>
</comment>
<evidence type="ECO:0000313" key="11">
    <source>
        <dbReference type="Proteomes" id="UP000627166"/>
    </source>
</evidence>
<dbReference type="EMBL" id="JACSQB010000118">
    <property type="protein sequence ID" value="MBD8048199.1"/>
    <property type="molecule type" value="Genomic_DNA"/>
</dbReference>
<dbReference type="SUPFAM" id="SSF89550">
    <property type="entry name" value="PHP domain-like"/>
    <property type="match status" value="1"/>
</dbReference>
<dbReference type="PANTHER" id="PTHR21039:SF0">
    <property type="entry name" value="HISTIDINOL-PHOSPHATASE"/>
    <property type="match status" value="1"/>
</dbReference>
<comment type="similarity">
    <text evidence="2 8">Belongs to the PHP hydrolase family. HisK subfamily.</text>
</comment>
<dbReference type="PANTHER" id="PTHR21039">
    <property type="entry name" value="HISTIDINOL PHOSPHATASE-RELATED"/>
    <property type="match status" value="1"/>
</dbReference>
<keyword evidence="5 8" id="KW-0378">Hydrolase</keyword>
<keyword evidence="6 8" id="KW-0368">Histidine biosynthesis</keyword>
<dbReference type="RefSeq" id="WP_191741148.1">
    <property type="nucleotide sequence ID" value="NZ_JACSQB010000118.1"/>
</dbReference>
<dbReference type="InterPro" id="IPR016195">
    <property type="entry name" value="Pol/histidinol_Pase-like"/>
</dbReference>
<name>A0ABR8YVJ2_9CLOT</name>
<dbReference type="InterPro" id="IPR010140">
    <property type="entry name" value="Histidinol_P_phosphatase_HisJ"/>
</dbReference>
<comment type="caution">
    <text evidence="10">The sequence shown here is derived from an EMBL/GenBank/DDBJ whole genome shotgun (WGS) entry which is preliminary data.</text>
</comment>
<organism evidence="10 11">
    <name type="scientific">Clostridium faecium</name>
    <dbReference type="NCBI Taxonomy" id="2762223"/>
    <lineage>
        <taxon>Bacteria</taxon>
        <taxon>Bacillati</taxon>
        <taxon>Bacillota</taxon>
        <taxon>Clostridia</taxon>
        <taxon>Eubacteriales</taxon>
        <taxon>Clostridiaceae</taxon>
        <taxon>Clostridium</taxon>
    </lineage>
</organism>
<evidence type="ECO:0000256" key="1">
    <source>
        <dbReference type="ARBA" id="ARBA00004970"/>
    </source>
</evidence>
<evidence type="ECO:0000256" key="8">
    <source>
        <dbReference type="RuleBase" id="RU366003"/>
    </source>
</evidence>
<protein>
    <recommendedName>
        <fullName evidence="3 8">Histidinol-phosphatase</fullName>
        <shortName evidence="8">HolPase</shortName>
        <ecNumber evidence="3 8">3.1.3.15</ecNumber>
    </recommendedName>
</protein>
<dbReference type="Gene3D" id="3.20.20.140">
    <property type="entry name" value="Metal-dependent hydrolases"/>
    <property type="match status" value="1"/>
</dbReference>
<dbReference type="EC" id="3.1.3.15" evidence="3 8"/>
<reference evidence="10 11" key="1">
    <citation type="submission" date="2020-08" db="EMBL/GenBank/DDBJ databases">
        <title>A Genomic Blueprint of the Chicken Gut Microbiome.</title>
        <authorList>
            <person name="Gilroy R."/>
            <person name="Ravi A."/>
            <person name="Getino M."/>
            <person name="Pursley I."/>
            <person name="Horton D.L."/>
            <person name="Alikhan N.-F."/>
            <person name="Baker D."/>
            <person name="Gharbi K."/>
            <person name="Hall N."/>
            <person name="Watson M."/>
            <person name="Adriaenssens E.M."/>
            <person name="Foster-Nyarko E."/>
            <person name="Jarju S."/>
            <person name="Secka A."/>
            <person name="Antonio M."/>
            <person name="Oren A."/>
            <person name="Chaudhuri R."/>
            <person name="La Ragione R.M."/>
            <person name="Hildebrand F."/>
            <person name="Pallen M.J."/>
        </authorList>
    </citation>
    <scope>NUCLEOTIDE SEQUENCE [LARGE SCALE GENOMIC DNA]</scope>
    <source>
        <strain evidence="10 11">N37</strain>
    </source>
</reference>
<dbReference type="Proteomes" id="UP000627166">
    <property type="component" value="Unassembled WGS sequence"/>
</dbReference>
<evidence type="ECO:0000256" key="7">
    <source>
        <dbReference type="ARBA" id="ARBA00049158"/>
    </source>
</evidence>
<gene>
    <name evidence="10" type="ORF">H9637_14330</name>
</gene>
<accession>A0ABR8YVJ2</accession>
<evidence type="ECO:0000256" key="5">
    <source>
        <dbReference type="ARBA" id="ARBA00022801"/>
    </source>
</evidence>
<evidence type="ECO:0000259" key="9">
    <source>
        <dbReference type="Pfam" id="PF02811"/>
    </source>
</evidence>
<dbReference type="Pfam" id="PF02811">
    <property type="entry name" value="PHP"/>
    <property type="match status" value="1"/>
</dbReference>
<evidence type="ECO:0000256" key="4">
    <source>
        <dbReference type="ARBA" id="ARBA00022605"/>
    </source>
</evidence>
<comment type="pathway">
    <text evidence="1 8">Amino-acid biosynthesis; L-histidine biosynthesis; L-histidine from 5-phospho-alpha-D-ribose 1-diphosphate: step 8/9.</text>
</comment>
<sequence>MFDTHIHTDFSSDSNMHIKDVISSAKKLNLGIIITDHIDLNYPDKTKFKVDLKDYFKSYNPYRSNNILIGIELGMDMDYKAENEQISYNPFDQIIGSQHTVNGIDIYDQSLYKGKSKNEIFSLYFENMISSIKTHSYINTLAHIDFISRYCPYEDKELYYSEHGDYIDEVIKLCLSNGISLEINTRRLNDPTSIENLIDIYKRYHELGGKYITIGSDAHIPSSIGVYFKQALEICDYVGLSPIYYKDKKAEYMKRCDY</sequence>
<evidence type="ECO:0000256" key="6">
    <source>
        <dbReference type="ARBA" id="ARBA00023102"/>
    </source>
</evidence>
<dbReference type="NCBIfam" id="TIGR01856">
    <property type="entry name" value="hisJ_fam"/>
    <property type="match status" value="1"/>
</dbReference>
<feature type="domain" description="PHP" evidence="9">
    <location>
        <begin position="3"/>
        <end position="185"/>
    </location>
</feature>
<evidence type="ECO:0000256" key="2">
    <source>
        <dbReference type="ARBA" id="ARBA00009152"/>
    </source>
</evidence>
<keyword evidence="11" id="KW-1185">Reference proteome</keyword>
<proteinExistence type="inferred from homology"/>
<evidence type="ECO:0000313" key="10">
    <source>
        <dbReference type="EMBL" id="MBD8048199.1"/>
    </source>
</evidence>